<dbReference type="Pfam" id="PF00497">
    <property type="entry name" value="SBP_bac_3"/>
    <property type="match status" value="1"/>
</dbReference>
<dbReference type="STRING" id="988801.SAMN05216522_11148"/>
<keyword evidence="5" id="KW-0574">Periplasm</keyword>
<dbReference type="PROSITE" id="PS01039">
    <property type="entry name" value="SBP_BACTERIAL_3"/>
    <property type="match status" value="1"/>
</dbReference>
<evidence type="ECO:0000256" key="2">
    <source>
        <dbReference type="ARBA" id="ARBA00010333"/>
    </source>
</evidence>
<sequence>MKKLTVLASLFLGLTLSSQAFSALPSHLRFGTDPSYPPFEAKSPDGKLVGFDIDLVNEICKRIATQCEFVPGDFDGLIPSLKAEKIDAIISALSITEKRLQQIDFSDKLYAANARLVAVKGSPLQPTATSLKGKTIGVEQGTTQETYADKYWRAAGVTIVPYQAQDQVYQDLASGRLDAAFQDEVQASEGFLKSAGGKGYSFAGPAVKDKAIFGVGTGIGLRKGDAALTQAINKAIAAMHQDGTYDKLAKKYFDFNIYDE</sequence>
<dbReference type="EMBL" id="FOGC01000011">
    <property type="protein sequence ID" value="SER09182.1"/>
    <property type="molecule type" value="Genomic_DNA"/>
</dbReference>
<dbReference type="PANTHER" id="PTHR35936:SF13">
    <property type="entry name" value="HISTIDINE-BINDING PERIPLASMIC PROTEIN"/>
    <property type="match status" value="1"/>
</dbReference>
<dbReference type="RefSeq" id="WP_092677489.1">
    <property type="nucleotide sequence ID" value="NZ_FOGC01000011.1"/>
</dbReference>
<dbReference type="GO" id="GO:0030288">
    <property type="term" value="C:outer membrane-bounded periplasmic space"/>
    <property type="evidence" value="ECO:0007669"/>
    <property type="project" value="InterPro"/>
</dbReference>
<comment type="subcellular location">
    <subcellularLocation>
        <location evidence="1">Periplasm</location>
    </subcellularLocation>
</comment>
<proteinExistence type="inferred from homology"/>
<evidence type="ECO:0000256" key="1">
    <source>
        <dbReference type="ARBA" id="ARBA00004418"/>
    </source>
</evidence>
<dbReference type="CDD" id="cd13703">
    <property type="entry name" value="PBP2_HisJ_LAO"/>
    <property type="match status" value="1"/>
</dbReference>
<gene>
    <name evidence="9" type="ORF">SAMN05216522_11148</name>
</gene>
<dbReference type="Gene3D" id="3.40.190.10">
    <property type="entry name" value="Periplasmic binding protein-like II"/>
    <property type="match status" value="2"/>
</dbReference>
<feature type="domain" description="Solute-binding protein family 3/N-terminal" evidence="8">
    <location>
        <begin position="27"/>
        <end position="256"/>
    </location>
</feature>
<dbReference type="PANTHER" id="PTHR35936">
    <property type="entry name" value="MEMBRANE-BOUND LYTIC MUREIN TRANSGLYCOSYLASE F"/>
    <property type="match status" value="1"/>
</dbReference>
<name>A0A1H9LCG7_9GAMM</name>
<evidence type="ECO:0000256" key="4">
    <source>
        <dbReference type="ARBA" id="ARBA00022729"/>
    </source>
</evidence>
<evidence type="ECO:0000256" key="7">
    <source>
        <dbReference type="SAM" id="SignalP"/>
    </source>
</evidence>
<evidence type="ECO:0000256" key="5">
    <source>
        <dbReference type="ARBA" id="ARBA00022764"/>
    </source>
</evidence>
<dbReference type="SMART" id="SM00062">
    <property type="entry name" value="PBPb"/>
    <property type="match status" value="1"/>
</dbReference>
<evidence type="ECO:0000256" key="6">
    <source>
        <dbReference type="RuleBase" id="RU003744"/>
    </source>
</evidence>
<dbReference type="InterPro" id="IPR005768">
    <property type="entry name" value="Lys_Arg_Orn-bd"/>
</dbReference>
<dbReference type="OrthoDB" id="9768183at2"/>
<evidence type="ECO:0000313" key="10">
    <source>
        <dbReference type="Proteomes" id="UP000242515"/>
    </source>
</evidence>
<evidence type="ECO:0000256" key="3">
    <source>
        <dbReference type="ARBA" id="ARBA00022448"/>
    </source>
</evidence>
<keyword evidence="3" id="KW-0813">Transport</keyword>
<comment type="similarity">
    <text evidence="2 6">Belongs to the bacterial solute-binding protein 3 family.</text>
</comment>
<dbReference type="InterPro" id="IPR018313">
    <property type="entry name" value="SBP_3_CS"/>
</dbReference>
<feature type="signal peptide" evidence="7">
    <location>
        <begin position="1"/>
        <end position="22"/>
    </location>
</feature>
<dbReference type="NCBIfam" id="TIGR01096">
    <property type="entry name" value="3A0103s03R"/>
    <property type="match status" value="1"/>
</dbReference>
<dbReference type="InterPro" id="IPR001638">
    <property type="entry name" value="Solute-binding_3/MltF_N"/>
</dbReference>
<evidence type="ECO:0000313" key="9">
    <source>
        <dbReference type="EMBL" id="SER09182.1"/>
    </source>
</evidence>
<accession>A0A1H9LCG7</accession>
<dbReference type="SUPFAM" id="SSF53850">
    <property type="entry name" value="Periplasmic binding protein-like II"/>
    <property type="match status" value="1"/>
</dbReference>
<keyword evidence="10" id="KW-1185">Reference proteome</keyword>
<evidence type="ECO:0000259" key="8">
    <source>
        <dbReference type="SMART" id="SM00062"/>
    </source>
</evidence>
<protein>
    <submittedName>
        <fullName evidence="9">Histidine transport system substrate-binding protein</fullName>
    </submittedName>
</protein>
<feature type="chain" id="PRO_5017450012" evidence="7">
    <location>
        <begin position="23"/>
        <end position="260"/>
    </location>
</feature>
<keyword evidence="4 7" id="KW-0732">Signal</keyword>
<dbReference type="Proteomes" id="UP000242515">
    <property type="component" value="Unassembled WGS sequence"/>
</dbReference>
<reference evidence="10" key="1">
    <citation type="submission" date="2016-10" db="EMBL/GenBank/DDBJ databases">
        <authorList>
            <person name="Varghese N."/>
            <person name="Submissions S."/>
        </authorList>
    </citation>
    <scope>NUCLEOTIDE SEQUENCE [LARGE SCALE GENOMIC DNA]</scope>
    <source>
        <strain evidence="10">8N4</strain>
    </source>
</reference>
<dbReference type="AlphaFoldDB" id="A0A1H9LCG7"/>
<organism evidence="9 10">
    <name type="scientific">Rosenbergiella nectarea</name>
    <dbReference type="NCBI Taxonomy" id="988801"/>
    <lineage>
        <taxon>Bacteria</taxon>
        <taxon>Pseudomonadati</taxon>
        <taxon>Pseudomonadota</taxon>
        <taxon>Gammaproteobacteria</taxon>
        <taxon>Enterobacterales</taxon>
        <taxon>Erwiniaceae</taxon>
        <taxon>Rosenbergiella</taxon>
    </lineage>
</organism>